<dbReference type="Proteomes" id="UP000191522">
    <property type="component" value="Unassembled WGS sequence"/>
</dbReference>
<accession>A0A1V6P7K3</accession>
<dbReference type="EMBL" id="MDYL01000017">
    <property type="protein sequence ID" value="OQD72990.1"/>
    <property type="molecule type" value="Genomic_DNA"/>
</dbReference>
<dbReference type="SMART" id="SM00471">
    <property type="entry name" value="HDc"/>
    <property type="match status" value="1"/>
</dbReference>
<evidence type="ECO:0000313" key="3">
    <source>
        <dbReference type="Proteomes" id="UP000191522"/>
    </source>
</evidence>
<comment type="caution">
    <text evidence="2">The sequence shown here is derived from an EMBL/GenBank/DDBJ whole genome shotgun (WGS) entry which is preliminary data.</text>
</comment>
<dbReference type="OrthoDB" id="16547at2759"/>
<dbReference type="Gene3D" id="1.10.3210.50">
    <property type="match status" value="1"/>
</dbReference>
<proteinExistence type="predicted"/>
<dbReference type="CDD" id="cd00077">
    <property type="entry name" value="HDc"/>
    <property type="match status" value="1"/>
</dbReference>
<evidence type="ECO:0000259" key="1">
    <source>
        <dbReference type="SMART" id="SM00471"/>
    </source>
</evidence>
<dbReference type="PANTHER" id="PTHR33594">
    <property type="entry name" value="SUPERFAMILY HYDROLASE, PUTATIVE (AFU_ORTHOLOGUE AFUA_1G03035)-RELATED"/>
    <property type="match status" value="1"/>
</dbReference>
<dbReference type="AlphaFoldDB" id="A0A1V6P7K3"/>
<gene>
    <name evidence="2" type="ORF">PENDEC_c017G04312</name>
</gene>
<dbReference type="STRING" id="69771.A0A1V6P7K3"/>
<name>A0A1V6P7K3_PENDC</name>
<keyword evidence="3" id="KW-1185">Reference proteome</keyword>
<reference evidence="3" key="1">
    <citation type="journal article" date="2017" name="Nat. Microbiol.">
        <title>Global analysis of biosynthetic gene clusters reveals vast potential of secondary metabolite production in Penicillium species.</title>
        <authorList>
            <person name="Nielsen J.C."/>
            <person name="Grijseels S."/>
            <person name="Prigent S."/>
            <person name="Ji B."/>
            <person name="Dainat J."/>
            <person name="Nielsen K.F."/>
            <person name="Frisvad J.C."/>
            <person name="Workman M."/>
            <person name="Nielsen J."/>
        </authorList>
    </citation>
    <scope>NUCLEOTIDE SEQUENCE [LARGE SCALE GENOMIC DNA]</scope>
    <source>
        <strain evidence="3">IBT 11843</strain>
    </source>
</reference>
<sequence>MAIPTMEASSEQFQTLYRSMSAFVDSCMSGHDPSHNPAHVHRVVNVALAILEAEQALHPTKKLDAAVVKLAALLHDIGDRKYLSNLSSATASDAESLDPKTMVEVALLKHGASADLASKVQTIVSHVSYTTECKDPSVIRRLIDEGYPELAVVQDADRLDAIGAIGIGRTFTFLGAQGRKFVGDDGKWEMNNSIEHFGDKLEKLEGMMKTETGKKMAGARTERLRVFRGWWEEEMGVSSTVKSD</sequence>
<evidence type="ECO:0000313" key="2">
    <source>
        <dbReference type="EMBL" id="OQD72990.1"/>
    </source>
</evidence>
<feature type="domain" description="HD/PDEase" evidence="1">
    <location>
        <begin position="32"/>
        <end position="171"/>
    </location>
</feature>
<organism evidence="2 3">
    <name type="scientific">Penicillium decumbens</name>
    <dbReference type="NCBI Taxonomy" id="69771"/>
    <lineage>
        <taxon>Eukaryota</taxon>
        <taxon>Fungi</taxon>
        <taxon>Dikarya</taxon>
        <taxon>Ascomycota</taxon>
        <taxon>Pezizomycotina</taxon>
        <taxon>Eurotiomycetes</taxon>
        <taxon>Eurotiomycetidae</taxon>
        <taxon>Eurotiales</taxon>
        <taxon>Aspergillaceae</taxon>
        <taxon>Penicillium</taxon>
    </lineage>
</organism>
<dbReference type="SUPFAM" id="SSF109604">
    <property type="entry name" value="HD-domain/PDEase-like"/>
    <property type="match status" value="1"/>
</dbReference>
<dbReference type="OMA" id="YDNSHDY"/>
<dbReference type="InterPro" id="IPR003607">
    <property type="entry name" value="HD/PDEase_dom"/>
</dbReference>
<dbReference type="PANTHER" id="PTHR33594:SF1">
    <property type="entry name" value="HD_PDEASE DOMAIN-CONTAINING PROTEIN"/>
    <property type="match status" value="1"/>
</dbReference>
<protein>
    <recommendedName>
        <fullName evidence="1">HD/PDEase domain-containing protein</fullName>
    </recommendedName>
</protein>